<proteinExistence type="predicted"/>
<dbReference type="Proteomes" id="UP000294685">
    <property type="component" value="Unassembled WGS sequence"/>
</dbReference>
<dbReference type="InterPro" id="IPR049458">
    <property type="entry name" value="EpsG-like"/>
</dbReference>
<keyword evidence="1" id="KW-1133">Transmembrane helix</keyword>
<feature type="transmembrane region" description="Helical" evidence="1">
    <location>
        <begin position="35"/>
        <end position="55"/>
    </location>
</feature>
<feature type="transmembrane region" description="Helical" evidence="1">
    <location>
        <begin position="180"/>
        <end position="205"/>
    </location>
</feature>
<feature type="transmembrane region" description="Helical" evidence="1">
    <location>
        <begin position="76"/>
        <end position="95"/>
    </location>
</feature>
<keyword evidence="1" id="KW-0472">Membrane</keyword>
<reference evidence="2 3" key="1">
    <citation type="submission" date="2019-03" db="EMBL/GenBank/DDBJ databases">
        <title>Novel species of Flavobacterium.</title>
        <authorList>
            <person name="Liu Q."/>
            <person name="Xin Y.-H."/>
        </authorList>
    </citation>
    <scope>NUCLEOTIDE SEQUENCE [LARGE SCALE GENOMIC DNA]</scope>
    <source>
        <strain evidence="2 3">LB2P22</strain>
    </source>
</reference>
<name>A0ABY2DQX7_9FLAO</name>
<feature type="transmembrane region" description="Helical" evidence="1">
    <location>
        <begin position="7"/>
        <end position="29"/>
    </location>
</feature>
<feature type="transmembrane region" description="Helical" evidence="1">
    <location>
        <begin position="319"/>
        <end position="339"/>
    </location>
</feature>
<dbReference type="RefSeq" id="WP_132070662.1">
    <property type="nucleotide sequence ID" value="NZ_SMLH01000004.1"/>
</dbReference>
<sequence length="397" mass="46054">MIKKVDLINLLVFVVSPFFAIPGIIYGVINKSKISLILFILLFGLISFMYIPNFSDDRSRYFEIYDDFSRNTFSEMFFFFILSSQDFILQSLFYWASRFSIPAQFVFAFVTMFSISGIFFIYHRILDGYNLVITRYGLLSLLLMICSISYLDLLSGTRFMFAASFVLLAFYFGIVERKNWVVLLLIIASFIHFSTLIFLPLYLVLKIFSDQYRSYKIIFLISLFFIVLPKTAMMSIFELLGVGGALQQKGESYLGGEDFIESGINGSFGAVFIYYISLIWIFLGYGYLLFTLKRNNVIRNIVLLIASLINIFYSTPTIFLRYAIILKIFFVFMLISELYQYQKSRVVYFFCIIFSVILGTQIIIARNNIDKSFINPESLLLITIIGKDKITPNDFID</sequence>
<organism evidence="2 3">
    <name type="scientific">Flavobacterium ranwuense</name>
    <dbReference type="NCBI Taxonomy" id="2541725"/>
    <lineage>
        <taxon>Bacteria</taxon>
        <taxon>Pseudomonadati</taxon>
        <taxon>Bacteroidota</taxon>
        <taxon>Flavobacteriia</taxon>
        <taxon>Flavobacteriales</taxon>
        <taxon>Flavobacteriaceae</taxon>
        <taxon>Flavobacterium</taxon>
    </lineage>
</organism>
<feature type="transmembrane region" description="Helical" evidence="1">
    <location>
        <begin position="101"/>
        <end position="121"/>
    </location>
</feature>
<keyword evidence="3" id="KW-1185">Reference proteome</keyword>
<dbReference type="Pfam" id="PF14897">
    <property type="entry name" value="EpsG"/>
    <property type="match status" value="1"/>
</dbReference>
<evidence type="ECO:0000313" key="3">
    <source>
        <dbReference type="Proteomes" id="UP000294685"/>
    </source>
</evidence>
<feature type="transmembrane region" description="Helical" evidence="1">
    <location>
        <begin position="141"/>
        <end position="174"/>
    </location>
</feature>
<gene>
    <name evidence="2" type="ORF">E0I61_08310</name>
</gene>
<accession>A0ABY2DQX7</accession>
<evidence type="ECO:0000256" key="1">
    <source>
        <dbReference type="SAM" id="Phobius"/>
    </source>
</evidence>
<feature type="transmembrane region" description="Helical" evidence="1">
    <location>
        <begin position="217"/>
        <end position="237"/>
    </location>
</feature>
<evidence type="ECO:0000313" key="2">
    <source>
        <dbReference type="EMBL" id="TDE29160.1"/>
    </source>
</evidence>
<keyword evidence="1" id="KW-0812">Transmembrane</keyword>
<feature type="transmembrane region" description="Helical" evidence="1">
    <location>
        <begin position="272"/>
        <end position="290"/>
    </location>
</feature>
<dbReference type="EMBL" id="SMLH01000004">
    <property type="protein sequence ID" value="TDE29160.1"/>
    <property type="molecule type" value="Genomic_DNA"/>
</dbReference>
<comment type="caution">
    <text evidence="2">The sequence shown here is derived from an EMBL/GenBank/DDBJ whole genome shotgun (WGS) entry which is preliminary data.</text>
</comment>
<feature type="transmembrane region" description="Helical" evidence="1">
    <location>
        <begin position="297"/>
        <end position="313"/>
    </location>
</feature>
<feature type="transmembrane region" description="Helical" evidence="1">
    <location>
        <begin position="346"/>
        <end position="364"/>
    </location>
</feature>
<protein>
    <submittedName>
        <fullName evidence="2">EpsG family protein</fullName>
    </submittedName>
</protein>